<accession>A0A1Y2ECI3</accession>
<dbReference type="OrthoDB" id="47007at2759"/>
<dbReference type="Proteomes" id="UP000193689">
    <property type="component" value="Unassembled WGS sequence"/>
</dbReference>
<reference evidence="1 2" key="1">
    <citation type="submission" date="2016-07" db="EMBL/GenBank/DDBJ databases">
        <title>Pervasive Adenine N6-methylation of Active Genes in Fungi.</title>
        <authorList>
            <consortium name="DOE Joint Genome Institute"/>
            <person name="Mondo S.J."/>
            <person name="Dannebaum R.O."/>
            <person name="Kuo R.C."/>
            <person name="Labutti K."/>
            <person name="Haridas S."/>
            <person name="Kuo A."/>
            <person name="Salamov A."/>
            <person name="Ahrendt S.R."/>
            <person name="Lipzen A."/>
            <person name="Sullivan W."/>
            <person name="Andreopoulos W.B."/>
            <person name="Clum A."/>
            <person name="Lindquist E."/>
            <person name="Daum C."/>
            <person name="Ramamoorthy G.K."/>
            <person name="Gryganskyi A."/>
            <person name="Culley D."/>
            <person name="Magnuson J.K."/>
            <person name="James T.Y."/>
            <person name="O'Malley M.A."/>
            <person name="Stajich J.E."/>
            <person name="Spatafora J.W."/>
            <person name="Visel A."/>
            <person name="Grigoriev I.V."/>
        </authorList>
    </citation>
    <scope>NUCLEOTIDE SEQUENCE [LARGE SCALE GENOMIC DNA]</scope>
    <source>
        <strain evidence="1 2">CBS 129021</strain>
    </source>
</reference>
<evidence type="ECO:0000313" key="2">
    <source>
        <dbReference type="Proteomes" id="UP000193689"/>
    </source>
</evidence>
<dbReference type="RefSeq" id="XP_040719404.1">
    <property type="nucleotide sequence ID" value="XM_040858115.1"/>
</dbReference>
<gene>
    <name evidence="1" type="ORF">BCR38DRAFT_406983</name>
</gene>
<keyword evidence="2" id="KW-1185">Reference proteome</keyword>
<name>A0A1Y2ECI3_9PEZI</name>
<dbReference type="InParanoid" id="A0A1Y2ECI3"/>
<comment type="caution">
    <text evidence="1">The sequence shown here is derived from an EMBL/GenBank/DDBJ whole genome shotgun (WGS) entry which is preliminary data.</text>
</comment>
<protein>
    <submittedName>
        <fullName evidence="1">Uncharacterized protein</fullName>
    </submittedName>
</protein>
<evidence type="ECO:0000313" key="1">
    <source>
        <dbReference type="EMBL" id="ORY69117.1"/>
    </source>
</evidence>
<dbReference type="AlphaFoldDB" id="A0A1Y2ECI3"/>
<dbReference type="EMBL" id="MCFJ01000003">
    <property type="protein sequence ID" value="ORY69117.1"/>
    <property type="molecule type" value="Genomic_DNA"/>
</dbReference>
<organism evidence="1 2">
    <name type="scientific">Pseudomassariella vexata</name>
    <dbReference type="NCBI Taxonomy" id="1141098"/>
    <lineage>
        <taxon>Eukaryota</taxon>
        <taxon>Fungi</taxon>
        <taxon>Dikarya</taxon>
        <taxon>Ascomycota</taxon>
        <taxon>Pezizomycotina</taxon>
        <taxon>Sordariomycetes</taxon>
        <taxon>Xylariomycetidae</taxon>
        <taxon>Amphisphaeriales</taxon>
        <taxon>Pseudomassariaceae</taxon>
        <taxon>Pseudomassariella</taxon>
    </lineage>
</organism>
<dbReference type="STRING" id="1141098.A0A1Y2ECI3"/>
<sequence>MFLFIPPESVRNLALNGKAMGTAGGTDANNVGTLGPGGTKATYLRFVLSKPPSLVGPHQHLQPRNKSSGRVWDSLCALAHQTSLDVCFTMSGRLSALRLLGLCDAVSRGLGSIAAHANRASLYAGKGGTLVDVGIARLMPATTAAASAKPPPALHTWFSRVVDSRLAVMRHELTDSLSEQMQGLETRLETSLQKYIDERLGEIRVDMRQEITNMVDVEGERISIEVQDLVQEELNQVEETLRERIENSSLSLHFGP</sequence>
<dbReference type="GeneID" id="63774327"/>
<proteinExistence type="predicted"/>